<reference evidence="2 3" key="1">
    <citation type="journal article" date="2012" name="Science">
        <title>The Paleozoic origin of enzymatic lignin decomposition reconstructed from 31 fungal genomes.</title>
        <authorList>
            <person name="Floudas D."/>
            <person name="Binder M."/>
            <person name="Riley R."/>
            <person name="Barry K."/>
            <person name="Blanchette R.A."/>
            <person name="Henrissat B."/>
            <person name="Martinez A.T."/>
            <person name="Otillar R."/>
            <person name="Spatafora J.W."/>
            <person name="Yadav J.S."/>
            <person name="Aerts A."/>
            <person name="Benoit I."/>
            <person name="Boyd A."/>
            <person name="Carlson A."/>
            <person name="Copeland A."/>
            <person name="Coutinho P.M."/>
            <person name="de Vries R.P."/>
            <person name="Ferreira P."/>
            <person name="Findley K."/>
            <person name="Foster B."/>
            <person name="Gaskell J."/>
            <person name="Glotzer D."/>
            <person name="Gorecki P."/>
            <person name="Heitman J."/>
            <person name="Hesse C."/>
            <person name="Hori C."/>
            <person name="Igarashi K."/>
            <person name="Jurgens J.A."/>
            <person name="Kallen N."/>
            <person name="Kersten P."/>
            <person name="Kohler A."/>
            <person name="Kuees U."/>
            <person name="Kumar T.K.A."/>
            <person name="Kuo A."/>
            <person name="LaButti K."/>
            <person name="Larrondo L.F."/>
            <person name="Lindquist E."/>
            <person name="Ling A."/>
            <person name="Lombard V."/>
            <person name="Lucas S."/>
            <person name="Lundell T."/>
            <person name="Martin R."/>
            <person name="McLaughlin D.J."/>
            <person name="Morgenstern I."/>
            <person name="Morin E."/>
            <person name="Murat C."/>
            <person name="Nagy L.G."/>
            <person name="Nolan M."/>
            <person name="Ohm R.A."/>
            <person name="Patyshakuliyeva A."/>
            <person name="Rokas A."/>
            <person name="Ruiz-Duenas F.J."/>
            <person name="Sabat G."/>
            <person name="Salamov A."/>
            <person name="Samejima M."/>
            <person name="Schmutz J."/>
            <person name="Slot J.C."/>
            <person name="St John F."/>
            <person name="Stenlid J."/>
            <person name="Sun H."/>
            <person name="Sun S."/>
            <person name="Syed K."/>
            <person name="Tsang A."/>
            <person name="Wiebenga A."/>
            <person name="Young D."/>
            <person name="Pisabarro A."/>
            <person name="Eastwood D.C."/>
            <person name="Martin F."/>
            <person name="Cullen D."/>
            <person name="Grigoriev I.V."/>
            <person name="Hibbett D.S."/>
        </authorList>
    </citation>
    <scope>NUCLEOTIDE SEQUENCE [LARGE SCALE GENOMIC DNA]</scope>
    <source>
        <strain evidence="2 3">MD-104</strain>
    </source>
</reference>
<dbReference type="PANTHER" id="PTHR45786:SF74">
    <property type="entry name" value="ATP-DEPENDENT DNA HELICASE"/>
    <property type="match status" value="1"/>
</dbReference>
<dbReference type="InterPro" id="IPR025476">
    <property type="entry name" value="Helitron_helicase-like"/>
</dbReference>
<feature type="domain" description="Helitron helicase-like" evidence="1">
    <location>
        <begin position="11"/>
        <end position="213"/>
    </location>
</feature>
<name>A0A2H3JC81_WOLCO</name>
<dbReference type="Proteomes" id="UP000218811">
    <property type="component" value="Unassembled WGS sequence"/>
</dbReference>
<proteinExistence type="predicted"/>
<evidence type="ECO:0000313" key="3">
    <source>
        <dbReference type="Proteomes" id="UP000218811"/>
    </source>
</evidence>
<organism evidence="2 3">
    <name type="scientific">Wolfiporia cocos (strain MD-104)</name>
    <name type="common">Brown rot fungus</name>
    <dbReference type="NCBI Taxonomy" id="742152"/>
    <lineage>
        <taxon>Eukaryota</taxon>
        <taxon>Fungi</taxon>
        <taxon>Dikarya</taxon>
        <taxon>Basidiomycota</taxon>
        <taxon>Agaricomycotina</taxon>
        <taxon>Agaricomycetes</taxon>
        <taxon>Polyporales</taxon>
        <taxon>Phaeolaceae</taxon>
        <taxon>Wolfiporia</taxon>
    </lineage>
</organism>
<protein>
    <recommendedName>
        <fullName evidence="1">Helitron helicase-like domain-containing protein</fullName>
    </recommendedName>
</protein>
<evidence type="ECO:0000259" key="1">
    <source>
        <dbReference type="Pfam" id="PF14214"/>
    </source>
</evidence>
<dbReference type="EMBL" id="KB467931">
    <property type="protein sequence ID" value="PCH37413.1"/>
    <property type="molecule type" value="Genomic_DNA"/>
</dbReference>
<evidence type="ECO:0000313" key="2">
    <source>
        <dbReference type="EMBL" id="PCH37413.1"/>
    </source>
</evidence>
<accession>A0A2H3JC81</accession>
<feature type="non-terminal residue" evidence="2">
    <location>
        <position position="221"/>
    </location>
</feature>
<dbReference type="OMA" id="IEDERFC"/>
<dbReference type="PANTHER" id="PTHR45786">
    <property type="entry name" value="DNA BINDING PROTEIN-LIKE"/>
    <property type="match status" value="1"/>
</dbReference>
<sequence length="221" mass="25774">MQSHTVSEQCFYAYRLHPRVVRHEDTVVEFDYLFHGGRLFQQYVVDVWASIESSKFHWVRNNQRQIHADLYNSVRDALDANDNVPDLGQQGQQIILPSSHLGSAWHMYQLLQDSLVICQYCRKPDIFLTMMANPKWPEIQDALVELDADEDNPGQPQRRQTTADRPDIVARVFHLKLQALIKLIKDGFFGELAGDVYTIEFQKRGLPHVHLLIFLKDLYKI</sequence>
<keyword evidence="3" id="KW-1185">Reference proteome</keyword>
<gene>
    <name evidence="2" type="ORF">WOLCODRAFT_84433</name>
</gene>
<dbReference type="STRING" id="742152.A0A2H3JC81"/>
<dbReference type="OrthoDB" id="3366231at2759"/>
<dbReference type="AlphaFoldDB" id="A0A2H3JC81"/>
<dbReference type="Pfam" id="PF14214">
    <property type="entry name" value="Helitron_like_N"/>
    <property type="match status" value="1"/>
</dbReference>